<dbReference type="EMBL" id="GEVI01013515">
    <property type="protein sequence ID" value="JAU18805.1"/>
    <property type="molecule type" value="Transcribed_RNA"/>
</dbReference>
<evidence type="ECO:0000256" key="5">
    <source>
        <dbReference type="ARBA" id="ARBA00022692"/>
    </source>
</evidence>
<evidence type="ECO:0000256" key="11">
    <source>
        <dbReference type="SAM" id="Phobius"/>
    </source>
</evidence>
<dbReference type="PANTHER" id="PTHR46779">
    <property type="entry name" value="BETA-1,6-GALACTOSYLTRANSFERASE GALT29A"/>
    <property type="match status" value="1"/>
</dbReference>
<protein>
    <submittedName>
        <fullName evidence="12">CMP-N-acetylneuraminate-beta-galactosamide-alpha-2,3-sialyltransferase 2</fullName>
    </submittedName>
</protein>
<evidence type="ECO:0000256" key="9">
    <source>
        <dbReference type="ARBA" id="ARBA00023136"/>
    </source>
</evidence>
<dbReference type="GO" id="GO:0008373">
    <property type="term" value="F:sialyltransferase activity"/>
    <property type="evidence" value="ECO:0007669"/>
    <property type="project" value="InterPro"/>
</dbReference>
<dbReference type="CDD" id="cd19952">
    <property type="entry name" value="GT29"/>
    <property type="match status" value="1"/>
</dbReference>
<evidence type="ECO:0000256" key="6">
    <source>
        <dbReference type="ARBA" id="ARBA00022968"/>
    </source>
</evidence>
<keyword evidence="3 12" id="KW-0328">Glycosyltransferase</keyword>
<dbReference type="InterPro" id="IPR038578">
    <property type="entry name" value="GT29-like_sf"/>
</dbReference>
<dbReference type="PANTHER" id="PTHR46779:SF1">
    <property type="entry name" value="BETA-1,6-GALACTOSYLTRANSFERASE GALT29A"/>
    <property type="match status" value="1"/>
</dbReference>
<comment type="similarity">
    <text evidence="2">Belongs to the glycosyltransferase 29 family.</text>
</comment>
<sequence>MITISRSDPRRLFLGVLASAFTASGMKRSVRPLFSALFFGFLAATLICRVAIRRRSFSFSSAIAELGNSGLMTEELVFNETLLEFAAIDPGEPKFKQEVDLISDYDNTRRSHRRYFSSMSRPIDGRRGNRNDITSNFPVTLRSPQVYRYWSEFKRNLQLWARRKAYEPNIMLDLVRLVKIPIDSHNNNDAISISSKRYSSCAVVGNSGTLLNRQYGDLIDKHEIVIRMNNAKTQRFEKKVGSKTNISFINSNILNQCARKESCNCHPYGERVPIVMYICQPIHVLDYTVCKRSHQAPLVVTDPRFDVLCARIVKYYSVKRFLEEKTAKGFKDWSKDHEGSLFHYSSGMQAVMLAVGVCEKVSVFGFGKMNSSKHHYHTNQKAELKLHDYEAEYKLYRDLEYNPRAIPFLPKAFKIPLVKVYH</sequence>
<keyword evidence="6" id="KW-0735">Signal-anchor</keyword>
<keyword evidence="4 12" id="KW-0808">Transferase</keyword>
<keyword evidence="5 11" id="KW-0812">Transmembrane</keyword>
<evidence type="ECO:0000256" key="2">
    <source>
        <dbReference type="ARBA" id="ARBA00006003"/>
    </source>
</evidence>
<reference evidence="12" key="1">
    <citation type="submission" date="2016-07" db="EMBL/GenBank/DDBJ databases">
        <title>De novo transcriptome assembly of four accessions of the metal hyperaccumulator plant Noccaea caerulescens.</title>
        <authorList>
            <person name="Blande D."/>
            <person name="Halimaa P."/>
            <person name="Tervahauta A.I."/>
            <person name="Aarts M.G."/>
            <person name="Karenlampi S.O."/>
        </authorList>
    </citation>
    <scope>NUCLEOTIDE SEQUENCE</scope>
</reference>
<evidence type="ECO:0000256" key="10">
    <source>
        <dbReference type="ARBA" id="ARBA00023180"/>
    </source>
</evidence>
<keyword evidence="8" id="KW-0333">Golgi apparatus</keyword>
<keyword evidence="10" id="KW-0325">Glycoprotein</keyword>
<dbReference type="Pfam" id="PF00777">
    <property type="entry name" value="Glyco_transf_29"/>
    <property type="match status" value="1"/>
</dbReference>
<evidence type="ECO:0000256" key="7">
    <source>
        <dbReference type="ARBA" id="ARBA00022989"/>
    </source>
</evidence>
<keyword evidence="9 11" id="KW-0472">Membrane</keyword>
<evidence type="ECO:0000256" key="8">
    <source>
        <dbReference type="ARBA" id="ARBA00023034"/>
    </source>
</evidence>
<evidence type="ECO:0000256" key="3">
    <source>
        <dbReference type="ARBA" id="ARBA00022676"/>
    </source>
</evidence>
<dbReference type="AlphaFoldDB" id="A0A1J3DM39"/>
<proteinExistence type="inferred from homology"/>
<gene>
    <name evidence="12" type="ORF">GA_TR13124_c0_g1_i1_g.41766</name>
</gene>
<comment type="subcellular location">
    <subcellularLocation>
        <location evidence="1">Golgi apparatus membrane</location>
        <topology evidence="1">Single-pass type II membrane protein</topology>
    </subcellularLocation>
</comment>
<organism evidence="12">
    <name type="scientific">Noccaea caerulescens</name>
    <name type="common">Alpine penny-cress</name>
    <name type="synonym">Thlaspi caerulescens</name>
    <dbReference type="NCBI Taxonomy" id="107243"/>
    <lineage>
        <taxon>Eukaryota</taxon>
        <taxon>Viridiplantae</taxon>
        <taxon>Streptophyta</taxon>
        <taxon>Embryophyta</taxon>
        <taxon>Tracheophyta</taxon>
        <taxon>Spermatophyta</taxon>
        <taxon>Magnoliopsida</taxon>
        <taxon>eudicotyledons</taxon>
        <taxon>Gunneridae</taxon>
        <taxon>Pentapetalae</taxon>
        <taxon>rosids</taxon>
        <taxon>malvids</taxon>
        <taxon>Brassicales</taxon>
        <taxon>Brassicaceae</taxon>
        <taxon>Coluteocarpeae</taxon>
        <taxon>Noccaea</taxon>
    </lineage>
</organism>
<keyword evidence="7 11" id="KW-1133">Transmembrane helix</keyword>
<feature type="transmembrane region" description="Helical" evidence="11">
    <location>
        <begin position="33"/>
        <end position="52"/>
    </location>
</feature>
<evidence type="ECO:0000313" key="12">
    <source>
        <dbReference type="EMBL" id="JAU18805.1"/>
    </source>
</evidence>
<dbReference type="InterPro" id="IPR001675">
    <property type="entry name" value="Glyco_trans_29"/>
</dbReference>
<dbReference type="GO" id="GO:0000139">
    <property type="term" value="C:Golgi membrane"/>
    <property type="evidence" value="ECO:0007669"/>
    <property type="project" value="UniProtKB-SubCell"/>
</dbReference>
<accession>A0A1J3DM39</accession>
<evidence type="ECO:0000256" key="4">
    <source>
        <dbReference type="ARBA" id="ARBA00022679"/>
    </source>
</evidence>
<dbReference type="Gene3D" id="3.90.1480.20">
    <property type="entry name" value="Glycosyl transferase family 29"/>
    <property type="match status" value="1"/>
</dbReference>
<name>A0A1J3DM39_NOCCA</name>
<evidence type="ECO:0000256" key="1">
    <source>
        <dbReference type="ARBA" id="ARBA00004323"/>
    </source>
</evidence>